<dbReference type="PROSITE" id="PS50203">
    <property type="entry name" value="CALPAIN_CAT"/>
    <property type="match status" value="1"/>
</dbReference>
<protein>
    <recommendedName>
        <fullName evidence="7">Calpain catalytic domain-containing protein</fullName>
    </recommendedName>
</protein>
<dbReference type="InterPro" id="IPR022684">
    <property type="entry name" value="Calpain_cysteine_protease"/>
</dbReference>
<dbReference type="InterPro" id="IPR001300">
    <property type="entry name" value="Peptidase_C2_calpain_cat"/>
</dbReference>
<feature type="region of interest" description="Disordered" evidence="6">
    <location>
        <begin position="1"/>
        <end position="28"/>
    </location>
</feature>
<comment type="caution">
    <text evidence="5">Lacks conserved residue(s) required for the propagation of feature annotation.</text>
</comment>
<feature type="domain" description="Calpain catalytic" evidence="7">
    <location>
        <begin position="126"/>
        <end position="350"/>
    </location>
</feature>
<evidence type="ECO:0000256" key="3">
    <source>
        <dbReference type="ARBA" id="ARBA00022801"/>
    </source>
</evidence>
<gene>
    <name evidence="8" type="ORF">KUTeg_008893</name>
</gene>
<feature type="compositionally biased region" description="Basic and acidic residues" evidence="6">
    <location>
        <begin position="19"/>
        <end position="28"/>
    </location>
</feature>
<name>A0ABQ9FAG2_TEGGR</name>
<evidence type="ECO:0000259" key="7">
    <source>
        <dbReference type="PROSITE" id="PS50203"/>
    </source>
</evidence>
<dbReference type="PANTHER" id="PTHR10183">
    <property type="entry name" value="CALPAIN"/>
    <property type="match status" value="1"/>
</dbReference>
<reference evidence="8 9" key="1">
    <citation type="submission" date="2022-12" db="EMBL/GenBank/DDBJ databases">
        <title>Chromosome-level genome of Tegillarca granosa.</title>
        <authorList>
            <person name="Kim J."/>
        </authorList>
    </citation>
    <scope>NUCLEOTIDE SEQUENCE [LARGE SCALE GENOMIC DNA]</scope>
    <source>
        <strain evidence="8">Teg-2019</strain>
        <tissue evidence="8">Adductor muscle</tissue>
    </source>
</reference>
<dbReference type="InterPro" id="IPR036213">
    <property type="entry name" value="Calpain_III_sf"/>
</dbReference>
<evidence type="ECO:0000313" key="9">
    <source>
        <dbReference type="Proteomes" id="UP001217089"/>
    </source>
</evidence>
<evidence type="ECO:0000256" key="6">
    <source>
        <dbReference type="SAM" id="MobiDB-lite"/>
    </source>
</evidence>
<proteinExistence type="inferred from homology"/>
<organism evidence="8 9">
    <name type="scientific">Tegillarca granosa</name>
    <name type="common">Malaysian cockle</name>
    <name type="synonym">Anadara granosa</name>
    <dbReference type="NCBI Taxonomy" id="220873"/>
    <lineage>
        <taxon>Eukaryota</taxon>
        <taxon>Metazoa</taxon>
        <taxon>Spiralia</taxon>
        <taxon>Lophotrochozoa</taxon>
        <taxon>Mollusca</taxon>
        <taxon>Bivalvia</taxon>
        <taxon>Autobranchia</taxon>
        <taxon>Pteriomorphia</taxon>
        <taxon>Arcoida</taxon>
        <taxon>Arcoidea</taxon>
        <taxon>Arcidae</taxon>
        <taxon>Tegillarca</taxon>
    </lineage>
</organism>
<dbReference type="PANTHER" id="PTHR10183:SF379">
    <property type="entry name" value="CALPAIN-5"/>
    <property type="match status" value="1"/>
</dbReference>
<dbReference type="InterPro" id="IPR038765">
    <property type="entry name" value="Papain-like_cys_pep_sf"/>
</dbReference>
<dbReference type="PRINTS" id="PR00704">
    <property type="entry name" value="CALPAIN"/>
</dbReference>
<evidence type="ECO:0000256" key="1">
    <source>
        <dbReference type="ARBA" id="ARBA00007623"/>
    </source>
</evidence>
<keyword evidence="4" id="KW-0788">Thiol protease</keyword>
<dbReference type="SMART" id="SM00230">
    <property type="entry name" value="CysPc"/>
    <property type="match status" value="1"/>
</dbReference>
<evidence type="ECO:0000313" key="8">
    <source>
        <dbReference type="EMBL" id="KAJ8314332.1"/>
    </source>
</evidence>
<dbReference type="SUPFAM" id="SSF49758">
    <property type="entry name" value="Calpain large subunit, middle domain (domain III)"/>
    <property type="match status" value="1"/>
</dbReference>
<sequence>MGCTSSTDVDQSAKSPESATKETANEQELREKITATLQTSEPGDDKLTFPKKRLKETFLEHTKPTKGKADYILNPTGIYEKFLDFRSEKVPLKTTKRPIPIRRLWTDPDFNPEIVTNNHIEWIRPKVIPYDAYLVERPDYDGIFHCRFWNFGQWEDVYIDDFIPTIYKRESIVSARSVEKNEMWVTLLEKAFAKFWGGYTEIENNDLIMDAHRCLTGGMSEMILSKDKKKNIQPQEIFHRLESSLLRANTSATACVDEASDGKFGLEGDHAFSVTGTATAKMKNGEEVQLVCLRNPWGGTEWTGPWSEMSKDWDNVVSGVIKPEEDEGEFYISVKDFCKYFESCTICDLTPDINRDGTGEEFDYLTSIYAEWKGDSAAGRDNFLQNTKILFTVSDDGTDKQGLVPLGLSLVQQTIEEEDLATIYIQLYKVLGENDEGLIIEHYLENCLKQIQVHDGKRVKPGRYMVLVLSDPPRESDCLVRLFKYEEVIWGKWIRDINLGGQICETNFGLNPQLELSIPGTGNTKQAVKFQMLKGRGSSDIVLGLRIFKISNEETMPKSTNWFWDKEQTNQTLKSTDGKVEGWEWNYIQPAYVLTPGRYCVVLYHSDETKESSFCLLVKSTKSLTIKSYHLDEKQVLKERAEAEAIATTENPVDSGNTENLENES</sequence>
<feature type="compositionally biased region" description="Polar residues" evidence="6">
    <location>
        <begin position="651"/>
        <end position="665"/>
    </location>
</feature>
<keyword evidence="9" id="KW-1185">Reference proteome</keyword>
<feature type="region of interest" description="Disordered" evidence="6">
    <location>
        <begin position="645"/>
        <end position="665"/>
    </location>
</feature>
<feature type="compositionally biased region" description="Polar residues" evidence="6">
    <location>
        <begin position="1"/>
        <end position="18"/>
    </location>
</feature>
<evidence type="ECO:0000256" key="2">
    <source>
        <dbReference type="ARBA" id="ARBA00022670"/>
    </source>
</evidence>
<accession>A0ABQ9FAG2</accession>
<dbReference type="Pfam" id="PF00648">
    <property type="entry name" value="Peptidase_C2"/>
    <property type="match status" value="1"/>
</dbReference>
<evidence type="ECO:0000256" key="4">
    <source>
        <dbReference type="ARBA" id="ARBA00022807"/>
    </source>
</evidence>
<dbReference type="Gene3D" id="3.90.70.10">
    <property type="entry name" value="Cysteine proteinases"/>
    <property type="match status" value="1"/>
</dbReference>
<dbReference type="Gene3D" id="2.60.120.380">
    <property type="match status" value="1"/>
</dbReference>
<keyword evidence="3" id="KW-0378">Hydrolase</keyword>
<comment type="caution">
    <text evidence="8">The sequence shown here is derived from an EMBL/GenBank/DDBJ whole genome shotgun (WGS) entry which is preliminary data.</text>
</comment>
<keyword evidence="2" id="KW-0645">Protease</keyword>
<dbReference type="Proteomes" id="UP001217089">
    <property type="component" value="Unassembled WGS sequence"/>
</dbReference>
<evidence type="ECO:0000256" key="5">
    <source>
        <dbReference type="PROSITE-ProRule" id="PRU00239"/>
    </source>
</evidence>
<dbReference type="SUPFAM" id="SSF54001">
    <property type="entry name" value="Cysteine proteinases"/>
    <property type="match status" value="1"/>
</dbReference>
<dbReference type="EMBL" id="JARBDR010000342">
    <property type="protein sequence ID" value="KAJ8314332.1"/>
    <property type="molecule type" value="Genomic_DNA"/>
</dbReference>
<comment type="similarity">
    <text evidence="1">Belongs to the peptidase C2 family.</text>
</comment>